<keyword evidence="3" id="KW-1185">Reference proteome</keyword>
<sequence>MRFSTSAILLVVGTAMAAPSFKPVEQSSELQKRSDSAEGPALSLLERSAGDLVARSTLTDALSAIADLKEAADIDKVDQALDKAFGGAITRFNDYYGFSFAGRILKISGGGASPGKAQAIIGALWKLLSAGGTLAAADDYLFYASKGQLFSLERALGVEDLEIALGIKK</sequence>
<dbReference type="AlphaFoldDB" id="A0A167VVS8"/>
<evidence type="ECO:0000256" key="1">
    <source>
        <dbReference type="SAM" id="SignalP"/>
    </source>
</evidence>
<dbReference type="EMBL" id="AZGY01000032">
    <property type="protein sequence ID" value="KZZ88077.1"/>
    <property type="molecule type" value="Genomic_DNA"/>
</dbReference>
<accession>A0A167VVS8</accession>
<evidence type="ECO:0000313" key="3">
    <source>
        <dbReference type="Proteomes" id="UP000078544"/>
    </source>
</evidence>
<reference evidence="2 3" key="1">
    <citation type="journal article" date="2016" name="Genome Biol. Evol.">
        <title>Divergent and convergent evolution of fungal pathogenicity.</title>
        <authorList>
            <person name="Shang Y."/>
            <person name="Xiao G."/>
            <person name="Zheng P."/>
            <person name="Cen K."/>
            <person name="Zhan S."/>
            <person name="Wang C."/>
        </authorList>
    </citation>
    <scope>NUCLEOTIDE SEQUENCE [LARGE SCALE GENOMIC DNA]</scope>
    <source>
        <strain evidence="2 3">RCEF 2490</strain>
    </source>
</reference>
<protein>
    <submittedName>
        <fullName evidence="2">Uncharacterized protein</fullName>
    </submittedName>
</protein>
<comment type="caution">
    <text evidence="2">The sequence shown here is derived from an EMBL/GenBank/DDBJ whole genome shotgun (WGS) entry which is preliminary data.</text>
</comment>
<feature type="signal peptide" evidence="1">
    <location>
        <begin position="1"/>
        <end position="17"/>
    </location>
</feature>
<dbReference type="OrthoDB" id="3354195at2759"/>
<evidence type="ECO:0000313" key="2">
    <source>
        <dbReference type="EMBL" id="KZZ88077.1"/>
    </source>
</evidence>
<dbReference type="Proteomes" id="UP000078544">
    <property type="component" value="Unassembled WGS sequence"/>
</dbReference>
<gene>
    <name evidence="2" type="ORF">AAL_08232</name>
</gene>
<organism evidence="2 3">
    <name type="scientific">Moelleriella libera RCEF 2490</name>
    <dbReference type="NCBI Taxonomy" id="1081109"/>
    <lineage>
        <taxon>Eukaryota</taxon>
        <taxon>Fungi</taxon>
        <taxon>Dikarya</taxon>
        <taxon>Ascomycota</taxon>
        <taxon>Pezizomycotina</taxon>
        <taxon>Sordariomycetes</taxon>
        <taxon>Hypocreomycetidae</taxon>
        <taxon>Hypocreales</taxon>
        <taxon>Clavicipitaceae</taxon>
        <taxon>Moelleriella</taxon>
    </lineage>
</organism>
<feature type="chain" id="PRO_5007893649" evidence="1">
    <location>
        <begin position="18"/>
        <end position="169"/>
    </location>
</feature>
<proteinExistence type="predicted"/>
<name>A0A167VVS8_9HYPO</name>
<keyword evidence="1" id="KW-0732">Signal</keyword>